<comment type="subcellular location">
    <subcellularLocation>
        <location evidence="9">Endomembrane system</location>
        <topology evidence="9">Single-pass type II membrane protein</topology>
    </subcellularLocation>
    <subcellularLocation>
        <location evidence="10">Membrane</location>
        <topology evidence="10">Single-pass type II membrane protein</topology>
    </subcellularLocation>
</comment>
<proteinExistence type="inferred from homology"/>
<reference evidence="11" key="1">
    <citation type="submission" date="2020-01" db="EMBL/GenBank/DDBJ databases">
        <authorList>
            <person name="Mishra B."/>
        </authorList>
    </citation>
    <scope>NUCLEOTIDE SEQUENCE [LARGE SCALE GENOMIC DNA]</scope>
</reference>
<dbReference type="PANTHER" id="PTHR10108">
    <property type="entry name" value="SAM-DEPENDENT METHYLTRANSFERASE"/>
    <property type="match status" value="1"/>
</dbReference>
<evidence type="ECO:0000313" key="12">
    <source>
        <dbReference type="Proteomes" id="UP000467841"/>
    </source>
</evidence>
<sequence length="584" mass="66146">MAISVQHVVVLLLSTLLIAITVFLFTSDNARFPFPSLSTDYTPNPKSSIPQNVDIVSSDPTPQKNKLKASQEVELKWDLCKGAQSVDYIPCLDNYDAIKQLKTRRHMEHRERHCPEPTPKCLVPLPDNYKPPVPWPKSRDMVWYDNVPHPKLVEYKKEQNWVNKTGEFLVFPGGGTQFKFGVTHYVEFIEKALPVIKWGRNIRVVLDVGCGVASFGGYLLDKDVITMSFAPKDEHEAQIQFALERGIPATLSVIGTQQLTFPSNAFDLIHCARCRVHWDADGGKPLLELNRVLRPGGFFIWSATPVYRENDRDSKIWEAMVSLTKSICWKVVAKTVDSSGIGLVVYQKPTSEACYKKRSTQEPPLCVKEEANASWYAPLRQCISKLPSGNVKNWPEQWPKRLASVKSSSVEAKTFKKDTEKWSAIVSDVYLQRLAVVNWSSVRNVMDMNAGFGGFAAALINKPLWVMNVVPVEKPDTLSIVYDRGLIGVYHDWCESLNTYPRTYDLLHSSFYLGDLSQRCDIVQVAAEIDRIVRPGGYLVVQDTMETINKLESIFGSLHWSTKIYQDRFLVGVKGFWRPAKPEL</sequence>
<evidence type="ECO:0000256" key="4">
    <source>
        <dbReference type="ARBA" id="ARBA00022692"/>
    </source>
</evidence>
<evidence type="ECO:0000256" key="9">
    <source>
        <dbReference type="ARBA" id="ARBA00060399"/>
    </source>
</evidence>
<dbReference type="GO" id="GO:0016020">
    <property type="term" value="C:membrane"/>
    <property type="evidence" value="ECO:0007669"/>
    <property type="project" value="UniProtKB-SubCell"/>
</dbReference>
<protein>
    <recommendedName>
        <fullName evidence="10">Methyltransferase</fullName>
        <ecNumber evidence="10">2.1.1.-</ecNumber>
    </recommendedName>
</protein>
<accession>A0A6D2IQX8</accession>
<name>A0A6D2IQX8_9BRAS</name>
<dbReference type="GO" id="GO:0032259">
    <property type="term" value="P:methylation"/>
    <property type="evidence" value="ECO:0007669"/>
    <property type="project" value="UniProtKB-KW"/>
</dbReference>
<dbReference type="EMBL" id="CACVBM020001074">
    <property type="protein sequence ID" value="CAA7028900.1"/>
    <property type="molecule type" value="Genomic_DNA"/>
</dbReference>
<evidence type="ECO:0000313" key="11">
    <source>
        <dbReference type="EMBL" id="CAA7028900.1"/>
    </source>
</evidence>
<dbReference type="InterPro" id="IPR004159">
    <property type="entry name" value="Put_SAM_MeTrfase"/>
</dbReference>
<dbReference type="Proteomes" id="UP000467841">
    <property type="component" value="Unassembled WGS sequence"/>
</dbReference>
<dbReference type="GO" id="GO:0005768">
    <property type="term" value="C:endosome"/>
    <property type="evidence" value="ECO:0007669"/>
    <property type="project" value="TreeGrafter"/>
</dbReference>
<dbReference type="EC" id="2.1.1.-" evidence="10"/>
<dbReference type="Pfam" id="PF03141">
    <property type="entry name" value="Methyltransf_29"/>
    <property type="match status" value="1"/>
</dbReference>
<keyword evidence="5 10" id="KW-0735">Signal-anchor</keyword>
<dbReference type="GO" id="GO:0005802">
    <property type="term" value="C:trans-Golgi network"/>
    <property type="evidence" value="ECO:0007669"/>
    <property type="project" value="TreeGrafter"/>
</dbReference>
<evidence type="ECO:0000256" key="8">
    <source>
        <dbReference type="ARBA" id="ARBA00023180"/>
    </source>
</evidence>
<evidence type="ECO:0000256" key="10">
    <source>
        <dbReference type="RuleBase" id="RU366043"/>
    </source>
</evidence>
<keyword evidence="3 10" id="KW-0808">Transferase</keyword>
<dbReference type="OrthoDB" id="2013972at2759"/>
<comment type="similarity">
    <text evidence="1 10">Belongs to the methyltransferase superfamily.</text>
</comment>
<dbReference type="SUPFAM" id="SSF53335">
    <property type="entry name" value="S-adenosyl-L-methionine-dependent methyltransferases"/>
    <property type="match status" value="2"/>
</dbReference>
<evidence type="ECO:0000256" key="7">
    <source>
        <dbReference type="ARBA" id="ARBA00023136"/>
    </source>
</evidence>
<evidence type="ECO:0000256" key="5">
    <source>
        <dbReference type="ARBA" id="ARBA00022968"/>
    </source>
</evidence>
<keyword evidence="4" id="KW-0812">Transmembrane</keyword>
<evidence type="ECO:0000256" key="2">
    <source>
        <dbReference type="ARBA" id="ARBA00022603"/>
    </source>
</evidence>
<dbReference type="InterPro" id="IPR029063">
    <property type="entry name" value="SAM-dependent_MTases_sf"/>
</dbReference>
<dbReference type="AlphaFoldDB" id="A0A6D2IQX8"/>
<dbReference type="FunFam" id="3.40.50.150:FF:000084">
    <property type="entry name" value="probable methyltransferase PMT23"/>
    <property type="match status" value="1"/>
</dbReference>
<keyword evidence="2 10" id="KW-0489">Methyltransferase</keyword>
<gene>
    <name evidence="11" type="ORF">MERR_LOCUS16135</name>
</gene>
<evidence type="ECO:0000256" key="3">
    <source>
        <dbReference type="ARBA" id="ARBA00022679"/>
    </source>
</evidence>
<dbReference type="PANTHER" id="PTHR10108:SF1148">
    <property type="entry name" value="METHYLTRANSFERASE PMT23-RELATED"/>
    <property type="match status" value="1"/>
</dbReference>
<keyword evidence="12" id="KW-1185">Reference proteome</keyword>
<evidence type="ECO:0000256" key="1">
    <source>
        <dbReference type="ARBA" id="ARBA00008361"/>
    </source>
</evidence>
<keyword evidence="6" id="KW-1133">Transmembrane helix</keyword>
<keyword evidence="8 10" id="KW-0325">Glycoprotein</keyword>
<dbReference type="Gene3D" id="3.40.50.150">
    <property type="entry name" value="Vaccinia Virus protein VP39"/>
    <property type="match status" value="2"/>
</dbReference>
<dbReference type="CDD" id="cd02440">
    <property type="entry name" value="AdoMet_MTases"/>
    <property type="match status" value="1"/>
</dbReference>
<keyword evidence="7" id="KW-0472">Membrane</keyword>
<evidence type="ECO:0000256" key="6">
    <source>
        <dbReference type="ARBA" id="ARBA00022989"/>
    </source>
</evidence>
<organism evidence="11 12">
    <name type="scientific">Microthlaspi erraticum</name>
    <dbReference type="NCBI Taxonomy" id="1685480"/>
    <lineage>
        <taxon>Eukaryota</taxon>
        <taxon>Viridiplantae</taxon>
        <taxon>Streptophyta</taxon>
        <taxon>Embryophyta</taxon>
        <taxon>Tracheophyta</taxon>
        <taxon>Spermatophyta</taxon>
        <taxon>Magnoliopsida</taxon>
        <taxon>eudicotyledons</taxon>
        <taxon>Gunneridae</taxon>
        <taxon>Pentapetalae</taxon>
        <taxon>rosids</taxon>
        <taxon>malvids</taxon>
        <taxon>Brassicales</taxon>
        <taxon>Brassicaceae</taxon>
        <taxon>Coluteocarpeae</taxon>
        <taxon>Microthlaspi</taxon>
    </lineage>
</organism>
<dbReference type="GO" id="GO:0008168">
    <property type="term" value="F:methyltransferase activity"/>
    <property type="evidence" value="ECO:0007669"/>
    <property type="project" value="UniProtKB-UniRule"/>
</dbReference>
<comment type="caution">
    <text evidence="11">The sequence shown here is derived from an EMBL/GenBank/DDBJ whole genome shotgun (WGS) entry which is preliminary data.</text>
</comment>